<name>A0A1G9TWQ7_9BACL</name>
<evidence type="ECO:0000259" key="1">
    <source>
        <dbReference type="PROSITE" id="PS50801"/>
    </source>
</evidence>
<dbReference type="PANTHER" id="PTHR33745">
    <property type="entry name" value="RSBT ANTAGONIST PROTEIN RSBS-RELATED"/>
    <property type="match status" value="1"/>
</dbReference>
<dbReference type="InterPro" id="IPR024096">
    <property type="entry name" value="NO_sig/Golgi_transp_ligand-bd"/>
</dbReference>
<protein>
    <submittedName>
        <fullName evidence="2">Anti-anti-sigma regulatory factor (Antagonist of anti-sigma factor)</fullName>
    </submittedName>
</protein>
<dbReference type="CDD" id="cd07041">
    <property type="entry name" value="STAS_RsbR_RsbS_like"/>
    <property type="match status" value="1"/>
</dbReference>
<dbReference type="RefSeq" id="WP_090232370.1">
    <property type="nucleotide sequence ID" value="NZ_FNHW01000001.1"/>
</dbReference>
<gene>
    <name evidence="2" type="ORF">SAMN04488137_0553</name>
</gene>
<sequence length="335" mass="37936">MTKPDVSIQVNNNEFVWNQENGLLTFDGAPTLLFWDSAIEMFLKTIEEVSGMDVSQTVYQVTGYRMGSLVTSYYSGRKGMDHLSSEYSNIYRNAGWGNFEVIHLSLEDQTAVVRLTNSWEHRIFKGNKGVLLPSHWAGIFSGIFKRDMWYKVKDSTVTDEKQVDEIEIFPSDFTVTDNIHDLARRKERESIQELENLVSSRTEELSSMIKELSTPVIPVLNDILVIPLIGKFNEERLADLIEKTLFELMRQKARFVLIDMTGLKNVDGHILEGILQVIQAIKLLGADGYLVGISGDVTIQIVKSAINLNEIQTFSSLQKGVEYAVKQNGYALVKK</sequence>
<dbReference type="STRING" id="459525.SAMN04488137_0553"/>
<dbReference type="SUPFAM" id="SSF111126">
    <property type="entry name" value="Ligand-binding domain in the NO signalling and Golgi transport"/>
    <property type="match status" value="1"/>
</dbReference>
<dbReference type="InterPro" id="IPR036513">
    <property type="entry name" value="STAS_dom_sf"/>
</dbReference>
<evidence type="ECO:0000313" key="3">
    <source>
        <dbReference type="Proteomes" id="UP000199544"/>
    </source>
</evidence>
<dbReference type="Pfam" id="PF01740">
    <property type="entry name" value="STAS"/>
    <property type="match status" value="1"/>
</dbReference>
<reference evidence="3" key="1">
    <citation type="submission" date="2016-10" db="EMBL/GenBank/DDBJ databases">
        <authorList>
            <person name="Varghese N."/>
            <person name="Submissions S."/>
        </authorList>
    </citation>
    <scope>NUCLEOTIDE SEQUENCE [LARGE SCALE GENOMIC DNA]</scope>
    <source>
        <strain evidence="3">CGMCC 1.6854</strain>
    </source>
</reference>
<dbReference type="AlphaFoldDB" id="A0A1G9TWQ7"/>
<organism evidence="2 3">
    <name type="scientific">Fictibacillus solisalsi</name>
    <dbReference type="NCBI Taxonomy" id="459525"/>
    <lineage>
        <taxon>Bacteria</taxon>
        <taxon>Bacillati</taxon>
        <taxon>Bacillota</taxon>
        <taxon>Bacilli</taxon>
        <taxon>Bacillales</taxon>
        <taxon>Fictibacillaceae</taxon>
        <taxon>Fictibacillus</taxon>
    </lineage>
</organism>
<accession>A0A1G9TWQ7</accession>
<feature type="domain" description="STAS" evidence="1">
    <location>
        <begin position="213"/>
        <end position="324"/>
    </location>
</feature>
<dbReference type="SUPFAM" id="SSF52091">
    <property type="entry name" value="SpoIIaa-like"/>
    <property type="match status" value="1"/>
</dbReference>
<dbReference type="Gene3D" id="3.30.750.24">
    <property type="entry name" value="STAS domain"/>
    <property type="match status" value="1"/>
</dbReference>
<dbReference type="OrthoDB" id="2717092at2"/>
<dbReference type="Proteomes" id="UP000199544">
    <property type="component" value="Unassembled WGS sequence"/>
</dbReference>
<dbReference type="EMBL" id="FNHW01000001">
    <property type="protein sequence ID" value="SDM52112.1"/>
    <property type="molecule type" value="Genomic_DNA"/>
</dbReference>
<proteinExistence type="predicted"/>
<dbReference type="InterPro" id="IPR002645">
    <property type="entry name" value="STAS_dom"/>
</dbReference>
<evidence type="ECO:0000313" key="2">
    <source>
        <dbReference type="EMBL" id="SDM52112.1"/>
    </source>
</evidence>
<dbReference type="InterPro" id="IPR051932">
    <property type="entry name" value="Bact_StressResp_Reg"/>
</dbReference>
<keyword evidence="3" id="KW-1185">Reference proteome</keyword>
<dbReference type="PROSITE" id="PS50801">
    <property type="entry name" value="STAS"/>
    <property type="match status" value="1"/>
</dbReference>